<feature type="domain" description="Hemimethylated DNA-binding" evidence="1">
    <location>
        <begin position="124"/>
        <end position="224"/>
    </location>
</feature>
<proteinExistence type="predicted"/>
<dbReference type="Proteomes" id="UP001642483">
    <property type="component" value="Unassembled WGS sequence"/>
</dbReference>
<gene>
    <name evidence="2" type="ORF">CVLEPA_LOCUS9622</name>
</gene>
<dbReference type="InterPro" id="IPR053189">
    <property type="entry name" value="Clp_protease_adapter_ClpF"/>
</dbReference>
<evidence type="ECO:0000259" key="1">
    <source>
        <dbReference type="SMART" id="SM00992"/>
    </source>
</evidence>
<protein>
    <recommendedName>
        <fullName evidence="1">Hemimethylated DNA-binding domain-containing protein</fullName>
    </recommendedName>
</protein>
<dbReference type="NCBIfam" id="TIGR02097">
    <property type="entry name" value="yccV"/>
    <property type="match status" value="1"/>
</dbReference>
<sequence>MPNVQMTRYQMLQFLMIILALPMQYMLVKWANNQTEDARLLSMTSVFSNIRSFMKDYFTISSWKNRMATYLGRPVKGKSRNLNLAAGRQGNMEGECVAKEVFLYRNQHGDFATSTEARSPRKSFVKYRVGQTIKHKKYGYKGVIVGWDESCRAPDSWIRTNHRGEERYRDSPHYAVLVDMRDRRGVQDTYVAEENIEIITNTKVRHPHLNDYFDFYDGAQYHMRPAMKVLYPHD</sequence>
<evidence type="ECO:0000313" key="2">
    <source>
        <dbReference type="EMBL" id="CAK8679382.1"/>
    </source>
</evidence>
<evidence type="ECO:0000313" key="3">
    <source>
        <dbReference type="Proteomes" id="UP001642483"/>
    </source>
</evidence>
<dbReference type="PANTHER" id="PTHR48439:SF1">
    <property type="entry name" value="HEMIMETHYLATED DNA-BINDING DOMAIN-CONTAINING PROTEIN"/>
    <property type="match status" value="1"/>
</dbReference>
<dbReference type="EMBL" id="CAWYQH010000057">
    <property type="protein sequence ID" value="CAK8679382.1"/>
    <property type="molecule type" value="Genomic_DNA"/>
</dbReference>
<reference evidence="2 3" key="1">
    <citation type="submission" date="2024-02" db="EMBL/GenBank/DDBJ databases">
        <authorList>
            <person name="Daric V."/>
            <person name="Darras S."/>
        </authorList>
    </citation>
    <scope>NUCLEOTIDE SEQUENCE [LARGE SCALE GENOMIC DNA]</scope>
</reference>
<accession>A0ABP0FLZ3</accession>
<dbReference type="InterPro" id="IPR011722">
    <property type="entry name" value="Hemimethylated_DNA-bd_dom"/>
</dbReference>
<dbReference type="PANTHER" id="PTHR48439">
    <property type="entry name" value="HEMIMETHYLATED DNA-BINDING DOMAIN-CONTAINING PROTEIN"/>
    <property type="match status" value="1"/>
</dbReference>
<keyword evidence="3" id="KW-1185">Reference proteome</keyword>
<organism evidence="2 3">
    <name type="scientific">Clavelina lepadiformis</name>
    <name type="common">Light-bulb sea squirt</name>
    <name type="synonym">Ascidia lepadiformis</name>
    <dbReference type="NCBI Taxonomy" id="159417"/>
    <lineage>
        <taxon>Eukaryota</taxon>
        <taxon>Metazoa</taxon>
        <taxon>Chordata</taxon>
        <taxon>Tunicata</taxon>
        <taxon>Ascidiacea</taxon>
        <taxon>Aplousobranchia</taxon>
        <taxon>Clavelinidae</taxon>
        <taxon>Clavelina</taxon>
    </lineage>
</organism>
<dbReference type="Pfam" id="PF08755">
    <property type="entry name" value="YccV-like"/>
    <property type="match status" value="1"/>
</dbReference>
<dbReference type="SUPFAM" id="SSF141255">
    <property type="entry name" value="YccV-like"/>
    <property type="match status" value="1"/>
</dbReference>
<comment type="caution">
    <text evidence="2">The sequence shown here is derived from an EMBL/GenBank/DDBJ whole genome shotgun (WGS) entry which is preliminary data.</text>
</comment>
<name>A0ABP0FLZ3_CLALP</name>
<dbReference type="Gene3D" id="2.30.30.390">
    <property type="entry name" value="Hemimethylated DNA-binding domain"/>
    <property type="match status" value="1"/>
</dbReference>
<dbReference type="InterPro" id="IPR036623">
    <property type="entry name" value="Hemimethylated_DNA-bd_sf"/>
</dbReference>
<dbReference type="SMART" id="SM00992">
    <property type="entry name" value="YccV-like"/>
    <property type="match status" value="1"/>
</dbReference>